<keyword evidence="2" id="KW-0479">Metal-binding</keyword>
<keyword evidence="3" id="KW-0863">Zinc-finger</keyword>
<reference evidence="6" key="1">
    <citation type="journal article" date="2023" name="Science">
        <title>Genome structures resolve the early diversification of teleost fishes.</title>
        <authorList>
            <person name="Parey E."/>
            <person name="Louis A."/>
            <person name="Montfort J."/>
            <person name="Bouchez O."/>
            <person name="Roques C."/>
            <person name="Iampietro C."/>
            <person name="Lluch J."/>
            <person name="Castinel A."/>
            <person name="Donnadieu C."/>
            <person name="Desvignes T."/>
            <person name="Floi Bucao C."/>
            <person name="Jouanno E."/>
            <person name="Wen M."/>
            <person name="Mejri S."/>
            <person name="Dirks R."/>
            <person name="Jansen H."/>
            <person name="Henkel C."/>
            <person name="Chen W.J."/>
            <person name="Zahm M."/>
            <person name="Cabau C."/>
            <person name="Klopp C."/>
            <person name="Thompson A.W."/>
            <person name="Robinson-Rechavi M."/>
            <person name="Braasch I."/>
            <person name="Lecointre G."/>
            <person name="Bobe J."/>
            <person name="Postlethwait J.H."/>
            <person name="Berthelot C."/>
            <person name="Roest Crollius H."/>
            <person name="Guiguen Y."/>
        </authorList>
    </citation>
    <scope>NUCLEOTIDE SEQUENCE</scope>
    <source>
        <strain evidence="6">NC1722</strain>
    </source>
</reference>
<dbReference type="PANTHER" id="PTHR46481">
    <property type="entry name" value="ZINC FINGER BED DOMAIN-CONTAINING PROTEIN 4"/>
    <property type="match status" value="1"/>
</dbReference>
<keyword evidence="5" id="KW-0539">Nucleus</keyword>
<evidence type="ECO:0000313" key="7">
    <source>
        <dbReference type="Proteomes" id="UP001221898"/>
    </source>
</evidence>
<keyword evidence="7" id="KW-1185">Reference proteome</keyword>
<sequence>MISRKMIEFIALDDQPFSVVEDAGFRRLIQYLCPLYKMPSRHYFSDTALPELFNLVADRTQSVLNESKAHISCTTDILTSNVSLMSMISLTAQWVDEDFQLQQVLLHCTEMPGSHSAINLTAKFDEMLQRWNIDKTRVHVVLRDNARNMAKAMTDGNLASLPCLAHTLQLAVHEGLLSQRSINDVTANARKIVGHFKHSPLAYSRLHDIQENMGQGRKRLQQDVPTRWNSTYYMLESLIEQRRALGAYGAEHELPATLSAYQWGLIENVLTLLAPFEQLTKQISKATATAADIIPEVTALKRLLAREAETDRGVGTLKATLLEAVQTRFRDIEEEPLYTVATFLDPRQVISLH</sequence>
<evidence type="ECO:0000256" key="5">
    <source>
        <dbReference type="ARBA" id="ARBA00023242"/>
    </source>
</evidence>
<dbReference type="Proteomes" id="UP001221898">
    <property type="component" value="Unassembled WGS sequence"/>
</dbReference>
<name>A0AAD7RVZ4_9TELE</name>
<dbReference type="InterPro" id="IPR052035">
    <property type="entry name" value="ZnF_BED_domain_contain"/>
</dbReference>
<accession>A0AAD7RVZ4</accession>
<evidence type="ECO:0000256" key="1">
    <source>
        <dbReference type="ARBA" id="ARBA00004123"/>
    </source>
</evidence>
<proteinExistence type="predicted"/>
<evidence type="ECO:0000256" key="3">
    <source>
        <dbReference type="ARBA" id="ARBA00022771"/>
    </source>
</evidence>
<dbReference type="SUPFAM" id="SSF140996">
    <property type="entry name" value="Hermes dimerisation domain"/>
    <property type="match status" value="1"/>
</dbReference>
<dbReference type="AlphaFoldDB" id="A0AAD7RVZ4"/>
<dbReference type="GO" id="GO:0005634">
    <property type="term" value="C:nucleus"/>
    <property type="evidence" value="ECO:0007669"/>
    <property type="project" value="UniProtKB-SubCell"/>
</dbReference>
<evidence type="ECO:0008006" key="8">
    <source>
        <dbReference type="Google" id="ProtNLM"/>
    </source>
</evidence>
<comment type="caution">
    <text evidence="6">The sequence shown here is derived from an EMBL/GenBank/DDBJ whole genome shotgun (WGS) entry which is preliminary data.</text>
</comment>
<gene>
    <name evidence="6" type="ORF">AAFF_G00089880</name>
</gene>
<evidence type="ECO:0000256" key="2">
    <source>
        <dbReference type="ARBA" id="ARBA00022723"/>
    </source>
</evidence>
<dbReference type="InterPro" id="IPR012337">
    <property type="entry name" value="RNaseH-like_sf"/>
</dbReference>
<evidence type="ECO:0000313" key="6">
    <source>
        <dbReference type="EMBL" id="KAJ8391358.1"/>
    </source>
</evidence>
<evidence type="ECO:0000256" key="4">
    <source>
        <dbReference type="ARBA" id="ARBA00022833"/>
    </source>
</evidence>
<organism evidence="6 7">
    <name type="scientific">Aldrovandia affinis</name>
    <dbReference type="NCBI Taxonomy" id="143900"/>
    <lineage>
        <taxon>Eukaryota</taxon>
        <taxon>Metazoa</taxon>
        <taxon>Chordata</taxon>
        <taxon>Craniata</taxon>
        <taxon>Vertebrata</taxon>
        <taxon>Euteleostomi</taxon>
        <taxon>Actinopterygii</taxon>
        <taxon>Neopterygii</taxon>
        <taxon>Teleostei</taxon>
        <taxon>Notacanthiformes</taxon>
        <taxon>Halosauridae</taxon>
        <taxon>Aldrovandia</taxon>
    </lineage>
</organism>
<comment type="subcellular location">
    <subcellularLocation>
        <location evidence="1">Nucleus</location>
    </subcellularLocation>
</comment>
<protein>
    <recommendedName>
        <fullName evidence="8">Zinc finger BED domain-containing protein 4</fullName>
    </recommendedName>
</protein>
<dbReference type="GO" id="GO:0008270">
    <property type="term" value="F:zinc ion binding"/>
    <property type="evidence" value="ECO:0007669"/>
    <property type="project" value="UniProtKB-KW"/>
</dbReference>
<dbReference type="PANTHER" id="PTHR46481:SF10">
    <property type="entry name" value="ZINC FINGER BED DOMAIN-CONTAINING PROTEIN 39"/>
    <property type="match status" value="1"/>
</dbReference>
<dbReference type="EMBL" id="JAINUG010000158">
    <property type="protein sequence ID" value="KAJ8391358.1"/>
    <property type="molecule type" value="Genomic_DNA"/>
</dbReference>
<dbReference type="Gene3D" id="1.10.10.1070">
    <property type="entry name" value="Zinc finger, BED domain-containing"/>
    <property type="match status" value="1"/>
</dbReference>
<dbReference type="SUPFAM" id="SSF53098">
    <property type="entry name" value="Ribonuclease H-like"/>
    <property type="match status" value="1"/>
</dbReference>
<keyword evidence="4" id="KW-0862">Zinc</keyword>